<comment type="caution">
    <text evidence="1">The sequence shown here is derived from an EMBL/GenBank/DDBJ whole genome shotgun (WGS) entry which is preliminary data.</text>
</comment>
<protein>
    <submittedName>
        <fullName evidence="1">Uncharacterized protein</fullName>
    </submittedName>
</protein>
<keyword evidence="2" id="KW-1185">Reference proteome</keyword>
<dbReference type="EMBL" id="JAAMPI010000533">
    <property type="protein sequence ID" value="KAF4630606.1"/>
    <property type="molecule type" value="Genomic_DNA"/>
</dbReference>
<reference evidence="1 2" key="1">
    <citation type="submission" date="2020-03" db="EMBL/GenBank/DDBJ databases">
        <title>Draft Genome Sequence of Cudoniella acicularis.</title>
        <authorList>
            <person name="Buettner E."/>
            <person name="Kellner H."/>
        </authorList>
    </citation>
    <scope>NUCLEOTIDE SEQUENCE [LARGE SCALE GENOMIC DNA]</scope>
    <source>
        <strain evidence="1 2">DSM 108380</strain>
    </source>
</reference>
<evidence type="ECO:0000313" key="2">
    <source>
        <dbReference type="Proteomes" id="UP000566819"/>
    </source>
</evidence>
<sequence>MVGFLVLAVIGIRVEKRFESVWGKKVEALPAIEVQYIGAWDLDQLAFGEWRLYEKSASDWTRHRQPMALQVDCGHRESLDRPQEEGCDGEDVSVYLEKLGSISPTDKGVVQVDARQHFEITLGTTLTGRLFRLC</sequence>
<organism evidence="1 2">
    <name type="scientific">Cudoniella acicularis</name>
    <dbReference type="NCBI Taxonomy" id="354080"/>
    <lineage>
        <taxon>Eukaryota</taxon>
        <taxon>Fungi</taxon>
        <taxon>Dikarya</taxon>
        <taxon>Ascomycota</taxon>
        <taxon>Pezizomycotina</taxon>
        <taxon>Leotiomycetes</taxon>
        <taxon>Helotiales</taxon>
        <taxon>Tricladiaceae</taxon>
        <taxon>Cudoniella</taxon>
    </lineage>
</organism>
<accession>A0A8H4RKR2</accession>
<proteinExistence type="predicted"/>
<dbReference type="Proteomes" id="UP000566819">
    <property type="component" value="Unassembled WGS sequence"/>
</dbReference>
<gene>
    <name evidence="1" type="ORF">G7Y89_g7531</name>
</gene>
<dbReference type="AlphaFoldDB" id="A0A8H4RKR2"/>
<name>A0A8H4RKR2_9HELO</name>
<evidence type="ECO:0000313" key="1">
    <source>
        <dbReference type="EMBL" id="KAF4630606.1"/>
    </source>
</evidence>